<dbReference type="InterPro" id="IPR053136">
    <property type="entry name" value="UTP_pyrophosphatase-like"/>
</dbReference>
<dbReference type="Gene3D" id="3.30.2010.10">
    <property type="entry name" value="Metalloproteases ('zincins'), catalytic domain"/>
    <property type="match status" value="1"/>
</dbReference>
<dbReference type="RefSeq" id="WP_127709402.1">
    <property type="nucleotide sequence ID" value="NZ_SACO01000007.1"/>
</dbReference>
<feature type="domain" description="YgjP-like metallopeptidase" evidence="1">
    <location>
        <begin position="34"/>
        <end position="231"/>
    </location>
</feature>
<dbReference type="EMBL" id="SACO01000007">
    <property type="protein sequence ID" value="RVU04676.1"/>
    <property type="molecule type" value="Genomic_DNA"/>
</dbReference>
<dbReference type="CDD" id="cd07344">
    <property type="entry name" value="M48_yhfN_like"/>
    <property type="match status" value="1"/>
</dbReference>
<reference evidence="2 3" key="1">
    <citation type="submission" date="2019-01" db="EMBL/GenBank/DDBJ databases">
        <authorList>
            <person name="Chen W.-M."/>
        </authorList>
    </citation>
    <scope>NUCLEOTIDE SEQUENCE [LARGE SCALE GENOMIC DNA]</scope>
    <source>
        <strain evidence="2 3">FSY-9</strain>
    </source>
</reference>
<protein>
    <submittedName>
        <fullName evidence="2">M48 family peptidase</fullName>
    </submittedName>
</protein>
<evidence type="ECO:0000313" key="2">
    <source>
        <dbReference type="EMBL" id="RVU04676.1"/>
    </source>
</evidence>
<organism evidence="2 3">
    <name type="scientific">Novosphingobium umbonatum</name>
    <dbReference type="NCBI Taxonomy" id="1908524"/>
    <lineage>
        <taxon>Bacteria</taxon>
        <taxon>Pseudomonadati</taxon>
        <taxon>Pseudomonadota</taxon>
        <taxon>Alphaproteobacteria</taxon>
        <taxon>Sphingomonadales</taxon>
        <taxon>Sphingomonadaceae</taxon>
        <taxon>Novosphingobium</taxon>
    </lineage>
</organism>
<accession>A0A3S2V688</accession>
<dbReference type="OrthoDB" id="9795402at2"/>
<proteinExistence type="predicted"/>
<dbReference type="Proteomes" id="UP000282837">
    <property type="component" value="Unassembled WGS sequence"/>
</dbReference>
<gene>
    <name evidence="2" type="ORF">EOE18_10995</name>
</gene>
<name>A0A3S2V688_9SPHN</name>
<dbReference type="PANTHER" id="PTHR30399:SF1">
    <property type="entry name" value="UTP PYROPHOSPHATASE"/>
    <property type="match status" value="1"/>
</dbReference>
<sequence length="241" mass="26868">MIDWLRRKAQPEPTITLHGEPVPVVLRRLPQAKRLTLRLSPDGAEVRLTIPKWLPTAEALRFAHSRADWLAQQKARFAKPVEMGDGTALPFRGETVFITHRADAPRRIRLEGDRLIVGGPAEGLGPRVTRWLHAQAKECFAQDLAFYAARADLPTPPLALSNAKARWGSCSSTGAVRLNWRLIMAPDTVRRAVVAHEVTHLIHFDHSPAFHACLARLFEGDVAATNLWLKQNGRGLYSVLP</sequence>
<dbReference type="AlphaFoldDB" id="A0A3S2V688"/>
<dbReference type="PANTHER" id="PTHR30399">
    <property type="entry name" value="UNCHARACTERIZED PROTEIN YGJP"/>
    <property type="match status" value="1"/>
</dbReference>
<keyword evidence="3" id="KW-1185">Reference proteome</keyword>
<evidence type="ECO:0000259" key="1">
    <source>
        <dbReference type="Pfam" id="PF01863"/>
    </source>
</evidence>
<comment type="caution">
    <text evidence="2">The sequence shown here is derived from an EMBL/GenBank/DDBJ whole genome shotgun (WGS) entry which is preliminary data.</text>
</comment>
<evidence type="ECO:0000313" key="3">
    <source>
        <dbReference type="Proteomes" id="UP000282837"/>
    </source>
</evidence>
<dbReference type="InterPro" id="IPR002725">
    <property type="entry name" value="YgjP-like_metallopeptidase"/>
</dbReference>
<dbReference type="Pfam" id="PF01863">
    <property type="entry name" value="YgjP-like"/>
    <property type="match status" value="1"/>
</dbReference>